<dbReference type="PROSITE" id="PS00027">
    <property type="entry name" value="HOMEOBOX_1"/>
    <property type="match status" value="1"/>
</dbReference>
<feature type="region of interest" description="Disordered" evidence="11">
    <location>
        <begin position="220"/>
        <end position="247"/>
    </location>
</feature>
<keyword evidence="10" id="KW-0175">Coiled coil</keyword>
<evidence type="ECO:0000256" key="4">
    <source>
        <dbReference type="ARBA" id="ARBA00023125"/>
    </source>
</evidence>
<dbReference type="PANTHER" id="PTHR45714">
    <property type="entry name" value="HOMEOBOX-LEUCINE ZIPPER PROTEIN HAT14"/>
    <property type="match status" value="1"/>
</dbReference>
<reference evidence="12" key="1">
    <citation type="submission" date="2015-12" db="EMBL/GenBank/DDBJ databases">
        <title>Update maize B73 reference genome by single molecule sequencing technologies.</title>
        <authorList>
            <consortium name="Maize Genome Sequencing Project"/>
            <person name="Ware D."/>
        </authorList>
    </citation>
    <scope>NUCLEOTIDE SEQUENCE</scope>
    <source>
        <tissue evidence="12">Seedling</tissue>
    </source>
</reference>
<keyword evidence="7 8" id="KW-0539">Nucleus</keyword>
<evidence type="ECO:0000256" key="8">
    <source>
        <dbReference type="PROSITE-ProRule" id="PRU00108"/>
    </source>
</evidence>
<comment type="similarity">
    <text evidence="2">Belongs to the HD-ZIP homeobox family. Class II subfamily.</text>
</comment>
<sequence length="247" mass="26543">MHSTRAMEEEGVGKSWLALGIGGGDLMKRNNRPPVQFDLLFPPQSVKEEGAASKKAEKGGGRKRLKVVTADEDGRQSPHGGPGPSDGSGAGARKKLRLTNEQSTLLEDTFRAHNILSNAQKQELARQVDLSARQVEVWFQNRRARTKLKQTEVDCEILKRCCESLTGENQRLRLELAQLQRSAAAAAEAGLYVQSSFPPLATATATASVCPSCDKVIAVSSGGETSGKSSTSYSSRRAGFPSIMGSR</sequence>
<dbReference type="InterPro" id="IPR001356">
    <property type="entry name" value="HD"/>
</dbReference>
<dbReference type="ExpressionAtlas" id="A0A1D6GUM6">
    <property type="expression patterns" value="baseline"/>
</dbReference>
<evidence type="ECO:0000256" key="3">
    <source>
        <dbReference type="ARBA" id="ARBA00023015"/>
    </source>
</evidence>
<dbReference type="InterPro" id="IPR017970">
    <property type="entry name" value="Homeobox_CS"/>
</dbReference>
<feature type="DNA-binding region" description="Homeobox" evidence="8">
    <location>
        <begin position="91"/>
        <end position="150"/>
    </location>
</feature>
<feature type="compositionally biased region" description="Basic and acidic residues" evidence="11">
    <location>
        <begin position="46"/>
        <end position="60"/>
    </location>
</feature>
<evidence type="ECO:0000256" key="2">
    <source>
        <dbReference type="ARBA" id="ARBA00006074"/>
    </source>
</evidence>
<feature type="coiled-coil region" evidence="10">
    <location>
        <begin position="162"/>
        <end position="189"/>
    </location>
</feature>
<dbReference type="eggNOG" id="KOG0483">
    <property type="taxonomic scope" value="Eukaryota"/>
</dbReference>
<evidence type="ECO:0000256" key="6">
    <source>
        <dbReference type="ARBA" id="ARBA00023163"/>
    </source>
</evidence>
<dbReference type="InterPro" id="IPR009057">
    <property type="entry name" value="Homeodomain-like_sf"/>
</dbReference>
<keyword evidence="4 8" id="KW-0238">DNA-binding</keyword>
<feature type="compositionally biased region" description="Basic and acidic residues" evidence="11">
    <location>
        <begin position="1"/>
        <end position="12"/>
    </location>
</feature>
<dbReference type="KEGG" id="zma:103626388"/>
<keyword evidence="5 8" id="KW-0371">Homeobox</keyword>
<evidence type="ECO:0000256" key="5">
    <source>
        <dbReference type="ARBA" id="ARBA00023155"/>
    </source>
</evidence>
<comment type="subcellular location">
    <subcellularLocation>
        <location evidence="1 8 9">Nucleus</location>
    </subcellularLocation>
</comment>
<dbReference type="CDD" id="cd00086">
    <property type="entry name" value="homeodomain"/>
    <property type="match status" value="1"/>
</dbReference>
<dbReference type="EMBL" id="CM000781">
    <property type="protein sequence ID" value="AQK66674.1"/>
    <property type="molecule type" value="Genomic_DNA"/>
</dbReference>
<name>A0A1D6GUM6_MAIZE</name>
<dbReference type="Gene3D" id="1.10.10.60">
    <property type="entry name" value="Homeodomain-like"/>
    <property type="match status" value="1"/>
</dbReference>
<dbReference type="Pfam" id="PF00046">
    <property type="entry name" value="Homeodomain"/>
    <property type="match status" value="1"/>
</dbReference>
<keyword evidence="3" id="KW-0805">Transcription regulation</keyword>
<dbReference type="OMA" id="CERATTN"/>
<dbReference type="PANTHER" id="PTHR45714:SF78">
    <property type="entry name" value="HOMEOBOX-LEUCINE ZIPPER PROTEIN HOX18"/>
    <property type="match status" value="1"/>
</dbReference>
<feature type="compositionally biased region" description="Low complexity" evidence="11">
    <location>
        <begin position="220"/>
        <end position="235"/>
    </location>
</feature>
<dbReference type="SMART" id="SM00389">
    <property type="entry name" value="HOX"/>
    <property type="match status" value="1"/>
</dbReference>
<dbReference type="Pfam" id="PF02183">
    <property type="entry name" value="HALZ"/>
    <property type="match status" value="1"/>
</dbReference>
<dbReference type="PROSITE" id="PS50071">
    <property type="entry name" value="HOMEOBOX_2"/>
    <property type="match status" value="1"/>
</dbReference>
<gene>
    <name evidence="12" type="ORF">ZEAMMB73_Zm00001d014630</name>
</gene>
<dbReference type="SUPFAM" id="SSF46689">
    <property type="entry name" value="Homeodomain-like"/>
    <property type="match status" value="1"/>
</dbReference>
<evidence type="ECO:0000256" key="9">
    <source>
        <dbReference type="RuleBase" id="RU000682"/>
    </source>
</evidence>
<dbReference type="GO" id="GO:0005634">
    <property type="term" value="C:nucleus"/>
    <property type="evidence" value="ECO:0007669"/>
    <property type="project" value="UniProtKB-SubCell"/>
</dbReference>
<dbReference type="GO" id="GO:0000981">
    <property type="term" value="F:DNA-binding transcription factor activity, RNA polymerase II-specific"/>
    <property type="evidence" value="ECO:0007669"/>
    <property type="project" value="InterPro"/>
</dbReference>
<dbReference type="InterPro" id="IPR003106">
    <property type="entry name" value="Leu_zip_homeo"/>
</dbReference>
<dbReference type="GO" id="GO:0043565">
    <property type="term" value="F:sequence-specific DNA binding"/>
    <property type="evidence" value="ECO:0007669"/>
    <property type="project" value="InterPro"/>
</dbReference>
<dbReference type="AlphaFoldDB" id="A0A1D6GUM6"/>
<evidence type="ECO:0000256" key="10">
    <source>
        <dbReference type="SAM" id="Coils"/>
    </source>
</evidence>
<accession>A0A1D6GUM6</accession>
<proteinExistence type="inferred from homology"/>
<dbReference type="InterPro" id="IPR050762">
    <property type="entry name" value="HD-ZIP_Homeobox_LZ_Class_II"/>
</dbReference>
<feature type="compositionally biased region" description="Gly residues" evidence="11">
    <location>
        <begin position="80"/>
        <end position="90"/>
    </location>
</feature>
<evidence type="ECO:0000313" key="12">
    <source>
        <dbReference type="EMBL" id="AQK66674.1"/>
    </source>
</evidence>
<dbReference type="FunCoup" id="A0A1D6GUM6">
    <property type="interactions" value="14"/>
</dbReference>
<feature type="region of interest" description="Disordered" evidence="11">
    <location>
        <begin position="1"/>
        <end position="93"/>
    </location>
</feature>
<dbReference type="InParanoid" id="A0A1D6GUM6"/>
<dbReference type="SMR" id="A0A1D6GUM6"/>
<dbReference type="SMART" id="SM00340">
    <property type="entry name" value="HALZ"/>
    <property type="match status" value="1"/>
</dbReference>
<keyword evidence="6" id="KW-0804">Transcription</keyword>
<dbReference type="OrthoDB" id="6159439at2759"/>
<evidence type="ECO:0000256" key="1">
    <source>
        <dbReference type="ARBA" id="ARBA00004123"/>
    </source>
</evidence>
<organism evidence="12">
    <name type="scientific">Zea mays</name>
    <name type="common">Maize</name>
    <dbReference type="NCBI Taxonomy" id="4577"/>
    <lineage>
        <taxon>Eukaryota</taxon>
        <taxon>Viridiplantae</taxon>
        <taxon>Streptophyta</taxon>
        <taxon>Embryophyta</taxon>
        <taxon>Tracheophyta</taxon>
        <taxon>Spermatophyta</taxon>
        <taxon>Magnoliopsida</taxon>
        <taxon>Liliopsida</taxon>
        <taxon>Poales</taxon>
        <taxon>Poaceae</taxon>
        <taxon>PACMAD clade</taxon>
        <taxon>Panicoideae</taxon>
        <taxon>Andropogonodae</taxon>
        <taxon>Andropogoneae</taxon>
        <taxon>Tripsacinae</taxon>
        <taxon>Zea</taxon>
    </lineage>
</organism>
<protein>
    <submittedName>
        <fullName evidence="12">Homeobox-leucine zipper protein HAT9</fullName>
    </submittedName>
</protein>
<evidence type="ECO:0000256" key="11">
    <source>
        <dbReference type="SAM" id="MobiDB-lite"/>
    </source>
</evidence>
<evidence type="ECO:0000256" key="7">
    <source>
        <dbReference type="ARBA" id="ARBA00023242"/>
    </source>
</evidence>
<dbReference type="PaxDb" id="4577-GRMZM2G307397_P01"/>